<protein>
    <recommendedName>
        <fullName evidence="2">Vacuolar protein sorting-associated protein 51 homolog</fullName>
    </recommendedName>
</protein>
<dbReference type="GO" id="GO:0007041">
    <property type="term" value="P:lysosomal transport"/>
    <property type="evidence" value="ECO:0007669"/>
    <property type="project" value="TreeGrafter"/>
</dbReference>
<comment type="subunit">
    <text evidence="2">Component of the Golgi-associated retrograde protein (GARP) complex.</text>
</comment>
<gene>
    <name evidence="4" type="ORF">D9Q98_009301</name>
</gene>
<dbReference type="PANTHER" id="PTHR15954">
    <property type="entry name" value="VACUOLAR PROTEIN SORTING-ASSOCIATED PROTEIN 51 HOMOLOG"/>
    <property type="match status" value="1"/>
</dbReference>
<dbReference type="GO" id="GO:0000938">
    <property type="term" value="C:GARP complex"/>
    <property type="evidence" value="ECO:0007669"/>
    <property type="project" value="UniProtKB-UniRule"/>
</dbReference>
<comment type="subcellular location">
    <subcellularLocation>
        <location evidence="2">Golgi apparatus</location>
        <location evidence="2">trans-Golgi network</location>
    </subcellularLocation>
</comment>
<keyword evidence="5" id="KW-1185">Reference proteome</keyword>
<dbReference type="GO" id="GO:0007030">
    <property type="term" value="P:Golgi organization"/>
    <property type="evidence" value="ECO:0007669"/>
    <property type="project" value="UniProtKB-UniRule"/>
</dbReference>
<feature type="compositionally biased region" description="Polar residues" evidence="3">
    <location>
        <begin position="816"/>
        <end position="831"/>
    </location>
</feature>
<keyword evidence="2" id="KW-0653">Protein transport</keyword>
<dbReference type="AlphaFoldDB" id="A0A9D4TPD3"/>
<dbReference type="EMBL" id="SIDB01000007">
    <property type="protein sequence ID" value="KAI3430892.1"/>
    <property type="molecule type" value="Genomic_DNA"/>
</dbReference>
<proteinExistence type="inferred from homology"/>
<comment type="function">
    <text evidence="2">Acts as component of the GARP complex that is involved in retrograde transport from early and late endosomes to the trans-Golgi network (TGN).</text>
</comment>
<sequence>MVGGSADKASKVKSLLASYYDTGDDGAEALTLHDTPRASPLPSPAAARSLSSQLAGAGGGSHDRLDAAALNASYFDPDAYLKRMLSETRLAQLTAKQRDMATEVGGLDSDMQMLVYENYNKFITATDTIKLMSASMEGMDSRMDQLNALIDGVVATSNAVNGKLERRQAEIEELNSVRALLHKLQGVFDLPRKLRAAIERQAFEVAADAYADAAPLLKKYGHKGAFKRVAGEVEACGRELAGILRRQLLAQPDQAAECIQLIAKLGEPTESLQEDYLECKRQRLEGLLAAAGLMLKTLAVEHGLLSPGELGAVDEGLRQRMHAMFPATAAPAAPAASGSSGSGLAAPSSGGEGSLPSLHAVVVQLDGKFISEITHTAALFAQLFPPGGRKRLVQMCRECFARYLKLTRRALSDASAVAAATAAGITAAGQPLQPLDGLLAAAAQAAASEEGYGGSRRAPLDDCVAADWGATGLLEGLYVVKTDLVRLDSLLPELSPRDRGSELVEHTVRQHVSLCFAALERRLLATVDALSAALAGAGGAPPRGGNGGGAEARRRLVAQGLALLQALLVQGLERLLRSLKEYERQKWVLAGWEEVFVNSVHGQVSNLFLSVCQQLLAAAQLEAPSTLSSAVVSSTRSTVESVAPFAAVQRRVTARGTDGGGGGGRSGGAQPSPPPLLLLLLCKLSSFAEQEAVGSALVLLQQLYPERLLSGGEELPAFLPTELGRQLAATAAALLQGYVAAHGAQLAAAVEESSRATQWGSQGEPRAPRPICDTVLEKVAEVDGEVSYLADGGTAPSAAAGEGRRSSRMHSRAASTGSAASWEASQGAQPRSDSRLGGAGGDAQGAYYLEASVGRMLAAGRDRPGSNGGLELTRPSISAALLVLALRALVDGLRPQTLGRGGFQQIQLDVHYMRPELQRLVAGSADGPAVMQLLDELMAVAAERCTEAMLLEASVMDRILVGAGSMRQQQQQQVSLL</sequence>
<dbReference type="Pfam" id="PF08700">
    <property type="entry name" value="VPS51_Exo84_N"/>
    <property type="match status" value="1"/>
</dbReference>
<feature type="region of interest" description="Disordered" evidence="3">
    <location>
        <begin position="791"/>
        <end position="839"/>
    </location>
</feature>
<feature type="region of interest" description="Disordered" evidence="3">
    <location>
        <begin position="30"/>
        <end position="58"/>
    </location>
</feature>
<comment type="similarity">
    <text evidence="1 2">Belongs to the VPS51 family.</text>
</comment>
<organism evidence="4 5">
    <name type="scientific">Chlorella vulgaris</name>
    <name type="common">Green alga</name>
    <dbReference type="NCBI Taxonomy" id="3077"/>
    <lineage>
        <taxon>Eukaryota</taxon>
        <taxon>Viridiplantae</taxon>
        <taxon>Chlorophyta</taxon>
        <taxon>core chlorophytes</taxon>
        <taxon>Trebouxiophyceae</taxon>
        <taxon>Chlorellales</taxon>
        <taxon>Chlorellaceae</taxon>
        <taxon>Chlorella clade</taxon>
        <taxon>Chlorella</taxon>
    </lineage>
</organism>
<keyword evidence="2" id="KW-0333">Golgi apparatus</keyword>
<dbReference type="OrthoDB" id="203678at2759"/>
<dbReference type="PANTHER" id="PTHR15954:SF4">
    <property type="entry name" value="VACUOLAR PROTEIN SORTING-ASSOCIATED PROTEIN 51 HOMOLOG"/>
    <property type="match status" value="1"/>
</dbReference>
<dbReference type="GO" id="GO:0006869">
    <property type="term" value="P:lipid transport"/>
    <property type="evidence" value="ECO:0007669"/>
    <property type="project" value="UniProtKB-UniRule"/>
</dbReference>
<dbReference type="GO" id="GO:0005829">
    <property type="term" value="C:cytosol"/>
    <property type="evidence" value="ECO:0007669"/>
    <property type="project" value="GOC"/>
</dbReference>
<dbReference type="GO" id="GO:1990745">
    <property type="term" value="C:EARP complex"/>
    <property type="evidence" value="ECO:0007669"/>
    <property type="project" value="TreeGrafter"/>
</dbReference>
<evidence type="ECO:0000256" key="3">
    <source>
        <dbReference type="SAM" id="MobiDB-lite"/>
    </source>
</evidence>
<comment type="caution">
    <text evidence="4">The sequence shown here is derived from an EMBL/GenBank/DDBJ whole genome shotgun (WGS) entry which is preliminary data.</text>
</comment>
<reference evidence="4" key="2">
    <citation type="submission" date="2020-11" db="EMBL/GenBank/DDBJ databases">
        <authorList>
            <person name="Cecchin M."/>
            <person name="Marcolungo L."/>
            <person name="Rossato M."/>
            <person name="Girolomoni L."/>
            <person name="Cosentino E."/>
            <person name="Cuine S."/>
            <person name="Li-Beisson Y."/>
            <person name="Delledonne M."/>
            <person name="Ballottari M."/>
        </authorList>
    </citation>
    <scope>NUCLEOTIDE SEQUENCE</scope>
    <source>
        <strain evidence="4">211/11P</strain>
        <tissue evidence="4">Whole cell</tissue>
    </source>
</reference>
<dbReference type="GO" id="GO:0042147">
    <property type="term" value="P:retrograde transport, endosome to Golgi"/>
    <property type="evidence" value="ECO:0007669"/>
    <property type="project" value="UniProtKB-UniRule"/>
</dbReference>
<dbReference type="GO" id="GO:0048193">
    <property type="term" value="P:Golgi vesicle transport"/>
    <property type="evidence" value="ECO:0007669"/>
    <property type="project" value="TreeGrafter"/>
</dbReference>
<reference evidence="4" key="1">
    <citation type="journal article" date="2019" name="Plant J.">
        <title>Chlorella vulgaris genome assembly and annotation reveals the molecular basis for metabolic acclimation to high light conditions.</title>
        <authorList>
            <person name="Cecchin M."/>
            <person name="Marcolungo L."/>
            <person name="Rossato M."/>
            <person name="Girolomoni L."/>
            <person name="Cosentino E."/>
            <person name="Cuine S."/>
            <person name="Li-Beisson Y."/>
            <person name="Delledonne M."/>
            <person name="Ballottari M."/>
        </authorList>
    </citation>
    <scope>NUCLEOTIDE SEQUENCE</scope>
    <source>
        <strain evidence="4">211/11P</strain>
    </source>
</reference>
<dbReference type="InterPro" id="IPR014812">
    <property type="entry name" value="Vps51"/>
</dbReference>
<dbReference type="Proteomes" id="UP001055712">
    <property type="component" value="Unassembled WGS sequence"/>
</dbReference>
<evidence type="ECO:0000313" key="4">
    <source>
        <dbReference type="EMBL" id="KAI3430892.1"/>
    </source>
</evidence>
<evidence type="ECO:0000256" key="1">
    <source>
        <dbReference type="ARBA" id="ARBA00006080"/>
    </source>
</evidence>
<feature type="compositionally biased region" description="Low complexity" evidence="3">
    <location>
        <begin position="37"/>
        <end position="55"/>
    </location>
</feature>
<evidence type="ECO:0000256" key="2">
    <source>
        <dbReference type="RuleBase" id="RU368010"/>
    </source>
</evidence>
<accession>A0A9D4TPD3</accession>
<dbReference type="GO" id="GO:0032456">
    <property type="term" value="P:endocytic recycling"/>
    <property type="evidence" value="ECO:0007669"/>
    <property type="project" value="TreeGrafter"/>
</dbReference>
<dbReference type="GO" id="GO:0016020">
    <property type="term" value="C:membrane"/>
    <property type="evidence" value="ECO:0007669"/>
    <property type="project" value="TreeGrafter"/>
</dbReference>
<dbReference type="GO" id="GO:0015031">
    <property type="term" value="P:protein transport"/>
    <property type="evidence" value="ECO:0007669"/>
    <property type="project" value="UniProtKB-UniRule"/>
</dbReference>
<keyword evidence="2" id="KW-0445">Lipid transport</keyword>
<name>A0A9D4TPD3_CHLVU</name>
<evidence type="ECO:0000313" key="5">
    <source>
        <dbReference type="Proteomes" id="UP001055712"/>
    </source>
</evidence>
<keyword evidence="2" id="KW-0813">Transport</keyword>